<dbReference type="InterPro" id="IPR006029">
    <property type="entry name" value="Neurotrans-gated_channel_TM"/>
</dbReference>
<keyword evidence="1" id="KW-1133">Transmembrane helix</keyword>
<evidence type="ECO:0000256" key="1">
    <source>
        <dbReference type="SAM" id="Phobius"/>
    </source>
</evidence>
<evidence type="ECO:0000259" key="2">
    <source>
        <dbReference type="Pfam" id="PF02932"/>
    </source>
</evidence>
<reference evidence="3 4" key="1">
    <citation type="journal article" date="2017" name="PLoS Biol.">
        <title>The sea cucumber genome provides insights into morphological evolution and visceral regeneration.</title>
        <authorList>
            <person name="Zhang X."/>
            <person name="Sun L."/>
            <person name="Yuan J."/>
            <person name="Sun Y."/>
            <person name="Gao Y."/>
            <person name="Zhang L."/>
            <person name="Li S."/>
            <person name="Dai H."/>
            <person name="Hamel J.F."/>
            <person name="Liu C."/>
            <person name="Yu Y."/>
            <person name="Liu S."/>
            <person name="Lin W."/>
            <person name="Guo K."/>
            <person name="Jin S."/>
            <person name="Xu P."/>
            <person name="Storey K.B."/>
            <person name="Huan P."/>
            <person name="Zhang T."/>
            <person name="Zhou Y."/>
            <person name="Zhang J."/>
            <person name="Lin C."/>
            <person name="Li X."/>
            <person name="Xing L."/>
            <person name="Huo D."/>
            <person name="Sun M."/>
            <person name="Wang L."/>
            <person name="Mercier A."/>
            <person name="Li F."/>
            <person name="Yang H."/>
            <person name="Xiang J."/>
        </authorList>
    </citation>
    <scope>NUCLEOTIDE SEQUENCE [LARGE SCALE GENOMIC DNA]</scope>
    <source>
        <strain evidence="3">Shaxun</strain>
        <tissue evidence="3">Muscle</tissue>
    </source>
</reference>
<dbReference type="InterPro" id="IPR038050">
    <property type="entry name" value="Neuro_actylchol_rec"/>
</dbReference>
<dbReference type="Pfam" id="PF02932">
    <property type="entry name" value="Neur_chan_memb"/>
    <property type="match status" value="1"/>
</dbReference>
<organism evidence="3 4">
    <name type="scientific">Stichopus japonicus</name>
    <name type="common">Sea cucumber</name>
    <dbReference type="NCBI Taxonomy" id="307972"/>
    <lineage>
        <taxon>Eukaryota</taxon>
        <taxon>Metazoa</taxon>
        <taxon>Echinodermata</taxon>
        <taxon>Eleutherozoa</taxon>
        <taxon>Echinozoa</taxon>
        <taxon>Holothuroidea</taxon>
        <taxon>Aspidochirotacea</taxon>
        <taxon>Aspidochirotida</taxon>
        <taxon>Stichopodidae</taxon>
        <taxon>Apostichopus</taxon>
    </lineage>
</organism>
<feature type="transmembrane region" description="Helical" evidence="1">
    <location>
        <begin position="91"/>
        <end position="109"/>
    </location>
</feature>
<dbReference type="GO" id="GO:0016020">
    <property type="term" value="C:membrane"/>
    <property type="evidence" value="ECO:0007669"/>
    <property type="project" value="InterPro"/>
</dbReference>
<dbReference type="EMBL" id="MRZV01000660">
    <property type="protein sequence ID" value="PIK46199.1"/>
    <property type="molecule type" value="Genomic_DNA"/>
</dbReference>
<evidence type="ECO:0000313" key="4">
    <source>
        <dbReference type="Proteomes" id="UP000230750"/>
    </source>
</evidence>
<dbReference type="GO" id="GO:0006811">
    <property type="term" value="P:monoatomic ion transport"/>
    <property type="evidence" value="ECO:0007669"/>
    <property type="project" value="InterPro"/>
</dbReference>
<dbReference type="Proteomes" id="UP000230750">
    <property type="component" value="Unassembled WGS sequence"/>
</dbReference>
<keyword evidence="1" id="KW-0812">Transmembrane</keyword>
<accession>A0A2G8KE04</accession>
<name>A0A2G8KE04_STIJA</name>
<dbReference type="Gene3D" id="1.20.58.390">
    <property type="entry name" value="Neurotransmitter-gated ion-channel transmembrane domain"/>
    <property type="match status" value="1"/>
</dbReference>
<protein>
    <submittedName>
        <fullName evidence="3">Putative neuronal acetylcholine receptor subunit alpha-3</fullName>
    </submittedName>
</protein>
<gene>
    <name evidence="3" type="ORF">BSL78_16941</name>
</gene>
<keyword evidence="1" id="KW-0472">Membrane</keyword>
<keyword evidence="4" id="KW-1185">Reference proteome</keyword>
<keyword evidence="3" id="KW-0675">Receptor</keyword>
<sequence>MRASAHVYLGASPPLSRRKKMLLKASQGASSTSSDTNNNHGNNDITRRMFIEVVDEIKDDLSYLHRRYEEDELIAGLRQDWTVVAMVIDRIFLIIYIVGLITGTIAILMDAPLAADFFVNYILSPHNQTNWVNHTQEV</sequence>
<dbReference type="SUPFAM" id="SSF90112">
    <property type="entry name" value="Neurotransmitter-gated ion-channel transmembrane pore"/>
    <property type="match status" value="1"/>
</dbReference>
<evidence type="ECO:0000313" key="3">
    <source>
        <dbReference type="EMBL" id="PIK46199.1"/>
    </source>
</evidence>
<feature type="domain" description="Neurotransmitter-gated ion-channel transmembrane" evidence="2">
    <location>
        <begin position="26"/>
        <end position="107"/>
    </location>
</feature>
<dbReference type="OrthoDB" id="5975154at2759"/>
<dbReference type="InterPro" id="IPR036719">
    <property type="entry name" value="Neuro-gated_channel_TM_sf"/>
</dbReference>
<comment type="caution">
    <text evidence="3">The sequence shown here is derived from an EMBL/GenBank/DDBJ whole genome shotgun (WGS) entry which is preliminary data.</text>
</comment>
<dbReference type="AlphaFoldDB" id="A0A2G8KE04"/>
<proteinExistence type="predicted"/>